<comment type="caution">
    <text evidence="1">The sequence shown here is derived from an EMBL/GenBank/DDBJ whole genome shotgun (WGS) entry which is preliminary data.</text>
</comment>
<dbReference type="Proteomes" id="UP001396334">
    <property type="component" value="Unassembled WGS sequence"/>
</dbReference>
<organism evidence="1 2">
    <name type="scientific">Hibiscus sabdariffa</name>
    <name type="common">roselle</name>
    <dbReference type="NCBI Taxonomy" id="183260"/>
    <lineage>
        <taxon>Eukaryota</taxon>
        <taxon>Viridiplantae</taxon>
        <taxon>Streptophyta</taxon>
        <taxon>Embryophyta</taxon>
        <taxon>Tracheophyta</taxon>
        <taxon>Spermatophyta</taxon>
        <taxon>Magnoliopsida</taxon>
        <taxon>eudicotyledons</taxon>
        <taxon>Gunneridae</taxon>
        <taxon>Pentapetalae</taxon>
        <taxon>rosids</taxon>
        <taxon>malvids</taxon>
        <taxon>Malvales</taxon>
        <taxon>Malvaceae</taxon>
        <taxon>Malvoideae</taxon>
        <taxon>Hibiscus</taxon>
    </lineage>
</organism>
<keyword evidence="2" id="KW-1185">Reference proteome</keyword>
<accession>A0ABR2SDJ8</accession>
<sequence length="196" mass="23079">MTDKEMKAMAVEDKRQDVVIAVNLPNKLSFPRTYGRHLDHVHVLEELHAAVVLITVHPGKDHRIHLLRQLNHRWIHLDTRPAMFEPHVQNNQLMVKFVVVDELLHVLPRVKLNHTRMTVAVVQRIAHQLVWLDPFFFMDFLHGLVEAKVRDFGDFTPLTKLPGLVQSVTHHEDEFYIVASPRHLENSLYQEQQWPW</sequence>
<evidence type="ECO:0000313" key="2">
    <source>
        <dbReference type="Proteomes" id="UP001396334"/>
    </source>
</evidence>
<proteinExistence type="predicted"/>
<gene>
    <name evidence="1" type="ORF">V6N11_003324</name>
</gene>
<dbReference type="EMBL" id="JBBPBN010000015">
    <property type="protein sequence ID" value="KAK9023093.1"/>
    <property type="molecule type" value="Genomic_DNA"/>
</dbReference>
<name>A0ABR2SDJ8_9ROSI</name>
<protein>
    <submittedName>
        <fullName evidence="1">Uncharacterized protein</fullName>
    </submittedName>
</protein>
<reference evidence="1 2" key="1">
    <citation type="journal article" date="2024" name="G3 (Bethesda)">
        <title>Genome assembly of Hibiscus sabdariffa L. provides insights into metabolisms of medicinal natural products.</title>
        <authorList>
            <person name="Kim T."/>
        </authorList>
    </citation>
    <scope>NUCLEOTIDE SEQUENCE [LARGE SCALE GENOMIC DNA]</scope>
    <source>
        <strain evidence="1">TK-2024</strain>
        <tissue evidence="1">Old leaves</tissue>
    </source>
</reference>
<evidence type="ECO:0000313" key="1">
    <source>
        <dbReference type="EMBL" id="KAK9023093.1"/>
    </source>
</evidence>